<accession>A0A0W1RCY5</accession>
<evidence type="ECO:0000313" key="3">
    <source>
        <dbReference type="Proteomes" id="UP000054387"/>
    </source>
</evidence>
<feature type="transmembrane region" description="Helical" evidence="1">
    <location>
        <begin position="91"/>
        <end position="110"/>
    </location>
</feature>
<protein>
    <submittedName>
        <fullName evidence="2">Uncharacterized protein</fullName>
    </submittedName>
</protein>
<comment type="caution">
    <text evidence="2">The sequence shown here is derived from an EMBL/GenBank/DDBJ whole genome shotgun (WGS) entry which is preliminary data.</text>
</comment>
<keyword evidence="3" id="KW-1185">Reference proteome</keyword>
<sequence length="140" mass="15069">MYAHYQSTAGNRSDGTYRVVGISDESVTLLRITDADGKRVHTGQTVTVARDSLGDYEVVDNPDETFSFEGTVSSAVEALYWTSRVFAAQLLTHRLLSSIAVALVLIGFLGDEAVPLPDFASSILVLIGTLTLVYIGNGRL</sequence>
<reference evidence="2 3" key="1">
    <citation type="submission" date="2015-12" db="EMBL/GenBank/DDBJ databases">
        <title>Haloprofundus marisrubri gen. nov., sp. nov., an extremely halophilic archaeon isolated from the Discovery deep brine-seawater interface in the Red Sea.</title>
        <authorList>
            <person name="Zhang G."/>
            <person name="Stingl U."/>
            <person name="Rashid M."/>
        </authorList>
    </citation>
    <scope>NUCLEOTIDE SEQUENCE [LARGE SCALE GENOMIC DNA]</scope>
    <source>
        <strain evidence="2 3">SB9</strain>
    </source>
</reference>
<dbReference type="Proteomes" id="UP000054387">
    <property type="component" value="Unassembled WGS sequence"/>
</dbReference>
<evidence type="ECO:0000313" key="2">
    <source>
        <dbReference type="EMBL" id="KTG11573.1"/>
    </source>
</evidence>
<keyword evidence="1" id="KW-0472">Membrane</keyword>
<proteinExistence type="predicted"/>
<name>A0A0W1RCY5_9EURY</name>
<keyword evidence="1" id="KW-0812">Transmembrane</keyword>
<organism evidence="2 3">
    <name type="scientific">Haloprofundus marisrubri</name>
    <dbReference type="NCBI Taxonomy" id="1514971"/>
    <lineage>
        <taxon>Archaea</taxon>
        <taxon>Methanobacteriati</taxon>
        <taxon>Methanobacteriota</taxon>
        <taxon>Stenosarchaea group</taxon>
        <taxon>Halobacteria</taxon>
        <taxon>Halobacteriales</taxon>
        <taxon>Haloferacaceae</taxon>
        <taxon>Haloprofundus</taxon>
    </lineage>
</organism>
<keyword evidence="1" id="KW-1133">Transmembrane helix</keyword>
<gene>
    <name evidence="2" type="ORF">AUR64_03490</name>
</gene>
<feature type="transmembrane region" description="Helical" evidence="1">
    <location>
        <begin position="116"/>
        <end position="135"/>
    </location>
</feature>
<dbReference type="AlphaFoldDB" id="A0A0W1RCY5"/>
<dbReference type="EMBL" id="LOPU01000003">
    <property type="protein sequence ID" value="KTG11573.1"/>
    <property type="molecule type" value="Genomic_DNA"/>
</dbReference>
<evidence type="ECO:0000256" key="1">
    <source>
        <dbReference type="SAM" id="Phobius"/>
    </source>
</evidence>